<comment type="caution">
    <text evidence="12">The sequence shown here is derived from an EMBL/GenBank/DDBJ whole genome shotgun (WGS) entry which is preliminary data.</text>
</comment>
<gene>
    <name evidence="12" type="ORF">J2Z66_007203</name>
</gene>
<dbReference type="InterPro" id="IPR011006">
    <property type="entry name" value="CheY-like_superfamily"/>
</dbReference>
<feature type="domain" description="Response regulatory" evidence="11">
    <location>
        <begin position="3"/>
        <end position="120"/>
    </location>
</feature>
<organism evidence="12 13">
    <name type="scientific">Paenibacillus eucommiae</name>
    <dbReference type="NCBI Taxonomy" id="1355755"/>
    <lineage>
        <taxon>Bacteria</taxon>
        <taxon>Bacillati</taxon>
        <taxon>Bacillota</taxon>
        <taxon>Bacilli</taxon>
        <taxon>Bacillales</taxon>
        <taxon>Paenibacillaceae</taxon>
        <taxon>Paenibacillus</taxon>
    </lineage>
</organism>
<feature type="region of interest" description="Disordered" evidence="9">
    <location>
        <begin position="182"/>
        <end position="201"/>
    </location>
</feature>
<evidence type="ECO:0000256" key="7">
    <source>
        <dbReference type="ARBA" id="ARBA00023163"/>
    </source>
</evidence>
<keyword evidence="4" id="KW-0902">Two-component regulatory system</keyword>
<dbReference type="SMART" id="SM00448">
    <property type="entry name" value="REC"/>
    <property type="match status" value="1"/>
</dbReference>
<sequence>MYKIMIVEDEWLVLQGLKMTIPWSEMRCSIIAEAGDGVTALERIQVEQPDILLTDIRMPAMDGIQLAEKVSQQWPQVKIVFLTGFDDFAYAQKAVKLGAVDFVLKPTNPEELIGVIGRITAKLDEERKVQLLQEQRERRYGWEQPLILEKMLYDVMLDFAGTMEKEWLLEYGREMIKEKKGELERELPESKQDLQETEQDLQEGITSSNFSSFSGSTATFASTDTLTYVPYRVMVVQLDGLPEAVLDHVRLRELLEEQLGELTALPSIRIQENRYALIVNRLKEREEIAHFLEQILLTQPTLADNCLIGVSLACTGMDSLSAAYQQAMSALYQTVFLGRERVIWFDDAEGTQNPNELSPSIMLELVELVKWGSLESIHDNIRLWYKELLQRYSDGLDMRRRFYEFMVMLYSLLLRDNELRGIVLDSEFLLASAKRVEEPLEQSLHRLIATLSEWNRQYTEQADSHKKSGFEDIEAFIQQHYAEDITLQGIAERHHMSESHFSRLFKKQVGTSFLEYLTLIRVRQAKELLTNPRLKIYEVSVQVGYQDSRYFSQIFRKYTGETPTEFRKRLGIENVPF</sequence>
<dbReference type="EMBL" id="JAGGLB010000035">
    <property type="protein sequence ID" value="MBP1995561.1"/>
    <property type="molecule type" value="Genomic_DNA"/>
</dbReference>
<feature type="domain" description="HTH araC/xylS-type" evidence="10">
    <location>
        <begin position="471"/>
        <end position="569"/>
    </location>
</feature>
<dbReference type="InterPro" id="IPR018062">
    <property type="entry name" value="HTH_AraC-typ_CS"/>
</dbReference>
<evidence type="ECO:0000256" key="3">
    <source>
        <dbReference type="ARBA" id="ARBA00022553"/>
    </source>
</evidence>
<comment type="subcellular location">
    <subcellularLocation>
        <location evidence="1">Cytoplasm</location>
    </subcellularLocation>
</comment>
<dbReference type="CDD" id="cd17536">
    <property type="entry name" value="REC_YesN-like"/>
    <property type="match status" value="1"/>
</dbReference>
<proteinExistence type="predicted"/>
<evidence type="ECO:0000256" key="6">
    <source>
        <dbReference type="ARBA" id="ARBA00023125"/>
    </source>
</evidence>
<dbReference type="Proteomes" id="UP001519287">
    <property type="component" value="Unassembled WGS sequence"/>
</dbReference>
<dbReference type="PROSITE" id="PS01124">
    <property type="entry name" value="HTH_ARAC_FAMILY_2"/>
    <property type="match status" value="1"/>
</dbReference>
<evidence type="ECO:0000256" key="9">
    <source>
        <dbReference type="SAM" id="MobiDB-lite"/>
    </source>
</evidence>
<keyword evidence="6" id="KW-0238">DNA-binding</keyword>
<dbReference type="Pfam" id="PF00072">
    <property type="entry name" value="Response_reg"/>
    <property type="match status" value="1"/>
</dbReference>
<dbReference type="PANTHER" id="PTHR42713:SF3">
    <property type="entry name" value="TRANSCRIPTIONAL REGULATORY PROTEIN HPTR"/>
    <property type="match status" value="1"/>
</dbReference>
<evidence type="ECO:0000313" key="13">
    <source>
        <dbReference type="Proteomes" id="UP001519287"/>
    </source>
</evidence>
<reference evidence="12 13" key="1">
    <citation type="submission" date="2021-03" db="EMBL/GenBank/DDBJ databases">
        <title>Genomic Encyclopedia of Type Strains, Phase IV (KMG-IV): sequencing the most valuable type-strain genomes for metagenomic binning, comparative biology and taxonomic classification.</title>
        <authorList>
            <person name="Goeker M."/>
        </authorList>
    </citation>
    <scope>NUCLEOTIDE SEQUENCE [LARGE SCALE GENOMIC DNA]</scope>
    <source>
        <strain evidence="12 13">DSM 26048</strain>
    </source>
</reference>
<evidence type="ECO:0000256" key="1">
    <source>
        <dbReference type="ARBA" id="ARBA00004496"/>
    </source>
</evidence>
<dbReference type="InterPro" id="IPR051552">
    <property type="entry name" value="HptR"/>
</dbReference>
<feature type="compositionally biased region" description="Basic and acidic residues" evidence="9">
    <location>
        <begin position="182"/>
        <end position="194"/>
    </location>
</feature>
<evidence type="ECO:0000256" key="8">
    <source>
        <dbReference type="PROSITE-ProRule" id="PRU00169"/>
    </source>
</evidence>
<keyword evidence="5" id="KW-0805">Transcription regulation</keyword>
<dbReference type="SUPFAM" id="SSF52172">
    <property type="entry name" value="CheY-like"/>
    <property type="match status" value="1"/>
</dbReference>
<evidence type="ECO:0000259" key="11">
    <source>
        <dbReference type="PROSITE" id="PS50110"/>
    </source>
</evidence>
<evidence type="ECO:0000313" key="12">
    <source>
        <dbReference type="EMBL" id="MBP1995561.1"/>
    </source>
</evidence>
<dbReference type="Pfam" id="PF17853">
    <property type="entry name" value="GGDEF_2"/>
    <property type="match status" value="1"/>
</dbReference>
<evidence type="ECO:0000256" key="4">
    <source>
        <dbReference type="ARBA" id="ARBA00023012"/>
    </source>
</evidence>
<evidence type="ECO:0000256" key="5">
    <source>
        <dbReference type="ARBA" id="ARBA00023015"/>
    </source>
</evidence>
<accession>A0ABS4J907</accession>
<dbReference type="Pfam" id="PF12833">
    <property type="entry name" value="HTH_18"/>
    <property type="match status" value="1"/>
</dbReference>
<dbReference type="InterPro" id="IPR041522">
    <property type="entry name" value="CdaR_GGDEF"/>
</dbReference>
<dbReference type="PRINTS" id="PR00032">
    <property type="entry name" value="HTHARAC"/>
</dbReference>
<dbReference type="PANTHER" id="PTHR42713">
    <property type="entry name" value="HISTIDINE KINASE-RELATED"/>
    <property type="match status" value="1"/>
</dbReference>
<evidence type="ECO:0000259" key="10">
    <source>
        <dbReference type="PROSITE" id="PS01124"/>
    </source>
</evidence>
<dbReference type="InterPro" id="IPR009057">
    <property type="entry name" value="Homeodomain-like_sf"/>
</dbReference>
<dbReference type="SMART" id="SM00342">
    <property type="entry name" value="HTH_ARAC"/>
    <property type="match status" value="1"/>
</dbReference>
<feature type="modified residue" description="4-aspartylphosphate" evidence="8">
    <location>
        <position position="55"/>
    </location>
</feature>
<name>A0ABS4J907_9BACL</name>
<dbReference type="InterPro" id="IPR018060">
    <property type="entry name" value="HTH_AraC"/>
</dbReference>
<keyword evidence="2" id="KW-0963">Cytoplasm</keyword>
<keyword evidence="13" id="KW-1185">Reference proteome</keyword>
<keyword evidence="3 8" id="KW-0597">Phosphoprotein</keyword>
<dbReference type="SUPFAM" id="SSF46689">
    <property type="entry name" value="Homeodomain-like"/>
    <property type="match status" value="2"/>
</dbReference>
<protein>
    <submittedName>
        <fullName evidence="12">Two-component system response regulator YesN</fullName>
    </submittedName>
</protein>
<dbReference type="PROSITE" id="PS50110">
    <property type="entry name" value="RESPONSE_REGULATORY"/>
    <property type="match status" value="1"/>
</dbReference>
<keyword evidence="7" id="KW-0804">Transcription</keyword>
<dbReference type="InterPro" id="IPR020449">
    <property type="entry name" value="Tscrpt_reg_AraC-type_HTH"/>
</dbReference>
<dbReference type="Gene3D" id="3.40.50.2300">
    <property type="match status" value="1"/>
</dbReference>
<dbReference type="InterPro" id="IPR001789">
    <property type="entry name" value="Sig_transdc_resp-reg_receiver"/>
</dbReference>
<dbReference type="PROSITE" id="PS00041">
    <property type="entry name" value="HTH_ARAC_FAMILY_1"/>
    <property type="match status" value="1"/>
</dbReference>
<dbReference type="RefSeq" id="WP_209977346.1">
    <property type="nucleotide sequence ID" value="NZ_JAGGLB010000035.1"/>
</dbReference>
<evidence type="ECO:0000256" key="2">
    <source>
        <dbReference type="ARBA" id="ARBA00022490"/>
    </source>
</evidence>
<dbReference type="Gene3D" id="1.10.10.60">
    <property type="entry name" value="Homeodomain-like"/>
    <property type="match status" value="2"/>
</dbReference>